<feature type="transmembrane region" description="Helical" evidence="1">
    <location>
        <begin position="66"/>
        <end position="89"/>
    </location>
</feature>
<dbReference type="Proteomes" id="UP000033956">
    <property type="component" value="Unassembled WGS sequence"/>
</dbReference>
<keyword evidence="1" id="KW-0472">Membrane</keyword>
<accession>A0A0M2H108</accession>
<dbReference type="RefSeq" id="WP_045277308.1">
    <property type="nucleotide sequence ID" value="NZ_BAAAUP010000002.1"/>
</dbReference>
<name>A0A0M2H108_9MICO</name>
<feature type="transmembrane region" description="Helical" evidence="1">
    <location>
        <begin position="95"/>
        <end position="118"/>
    </location>
</feature>
<comment type="caution">
    <text evidence="2">The sequence shown here is derived from an EMBL/GenBank/DDBJ whole genome shotgun (WGS) entry which is preliminary data.</text>
</comment>
<feature type="transmembrane region" description="Helical" evidence="1">
    <location>
        <begin position="20"/>
        <end position="45"/>
    </location>
</feature>
<evidence type="ECO:0000313" key="2">
    <source>
        <dbReference type="EMBL" id="KJL37695.1"/>
    </source>
</evidence>
<keyword evidence="3" id="KW-1185">Reference proteome</keyword>
<evidence type="ECO:0000313" key="3">
    <source>
        <dbReference type="Proteomes" id="UP000033956"/>
    </source>
</evidence>
<protein>
    <submittedName>
        <fullName evidence="2">Uncharacterized protein</fullName>
    </submittedName>
</protein>
<dbReference type="PATRIC" id="fig|92835.4.peg.3490"/>
<dbReference type="AlphaFoldDB" id="A0A0M2H108"/>
<keyword evidence="1" id="KW-0812">Transmembrane</keyword>
<dbReference type="EMBL" id="JYIZ01000057">
    <property type="protein sequence ID" value="KJL37695.1"/>
    <property type="molecule type" value="Genomic_DNA"/>
</dbReference>
<dbReference type="OrthoDB" id="5070108at2"/>
<dbReference type="STRING" id="92835.RS81_03453"/>
<proteinExistence type="predicted"/>
<organism evidence="2 3">
    <name type="scientific">Microbacterium terrae</name>
    <dbReference type="NCBI Taxonomy" id="69369"/>
    <lineage>
        <taxon>Bacteria</taxon>
        <taxon>Bacillati</taxon>
        <taxon>Actinomycetota</taxon>
        <taxon>Actinomycetes</taxon>
        <taxon>Micrococcales</taxon>
        <taxon>Microbacteriaceae</taxon>
        <taxon>Microbacterium</taxon>
    </lineage>
</organism>
<reference evidence="2 3" key="1">
    <citation type="submission" date="2015-02" db="EMBL/GenBank/DDBJ databases">
        <title>Draft genome sequences of ten Microbacterium spp. with emphasis on heavy metal contaminated environments.</title>
        <authorList>
            <person name="Corretto E."/>
        </authorList>
    </citation>
    <scope>NUCLEOTIDE SEQUENCE [LARGE SCALE GENOMIC DNA]</scope>
    <source>
        <strain evidence="2 3">DSM 12510</strain>
    </source>
</reference>
<gene>
    <name evidence="2" type="ORF">RS81_03453</name>
</gene>
<keyword evidence="1" id="KW-1133">Transmembrane helix</keyword>
<evidence type="ECO:0000256" key="1">
    <source>
        <dbReference type="SAM" id="Phobius"/>
    </source>
</evidence>
<sequence length="119" mass="12563">MPEQENELRGGVLSGSGSPALWGSLIGIITFAFIAFPLSAAVSFATHPRTQQLFGGRLEEASSGGYVAFWWVVALLLFAIPFLVGFGVAKLSGKTLAIIGAIVVAFFVVILILGQTFVF</sequence>